<protein>
    <submittedName>
        <fullName evidence="1">Uncharacterized protein</fullName>
    </submittedName>
</protein>
<dbReference type="AlphaFoldDB" id="A0A521FSF7"/>
<sequence>MWPIATLIKYEKDGLPYKAIVIKLTNEILREFYENKNLKVTSTFKSGKIIQLPKSPL</sequence>
<reference evidence="1 2" key="1">
    <citation type="submission" date="2017-05" db="EMBL/GenBank/DDBJ databases">
        <authorList>
            <person name="Varghese N."/>
            <person name="Submissions S."/>
        </authorList>
    </citation>
    <scope>NUCLEOTIDE SEQUENCE [LARGE SCALE GENOMIC DNA]</scope>
    <source>
        <strain evidence="1 2">DSM 19036</strain>
    </source>
</reference>
<proteinExistence type="predicted"/>
<dbReference type="Proteomes" id="UP000320300">
    <property type="component" value="Unassembled WGS sequence"/>
</dbReference>
<gene>
    <name evidence="1" type="ORF">SAMN06265348_11924</name>
</gene>
<evidence type="ECO:0000313" key="1">
    <source>
        <dbReference type="EMBL" id="SMO99014.1"/>
    </source>
</evidence>
<name>A0A521FSF7_9SPHI</name>
<dbReference type="EMBL" id="FXTN01000019">
    <property type="protein sequence ID" value="SMO99014.1"/>
    <property type="molecule type" value="Genomic_DNA"/>
</dbReference>
<accession>A0A521FSF7</accession>
<evidence type="ECO:0000313" key="2">
    <source>
        <dbReference type="Proteomes" id="UP000320300"/>
    </source>
</evidence>
<organism evidence="1 2">
    <name type="scientific">Pedobacter westerhofensis</name>
    <dbReference type="NCBI Taxonomy" id="425512"/>
    <lineage>
        <taxon>Bacteria</taxon>
        <taxon>Pseudomonadati</taxon>
        <taxon>Bacteroidota</taxon>
        <taxon>Sphingobacteriia</taxon>
        <taxon>Sphingobacteriales</taxon>
        <taxon>Sphingobacteriaceae</taxon>
        <taxon>Pedobacter</taxon>
    </lineage>
</organism>
<keyword evidence="2" id="KW-1185">Reference proteome</keyword>